<dbReference type="Proteomes" id="UP001556040">
    <property type="component" value="Unassembled WGS sequence"/>
</dbReference>
<reference evidence="1 2" key="1">
    <citation type="journal article" date="1979" name="Int. J. Syst. Evol. Microbiol.">
        <title>Bacillus globisporus subsp. marinus subsp. nov.</title>
        <authorList>
            <person name="Liu H."/>
        </authorList>
    </citation>
    <scope>NUCLEOTIDE SEQUENCE [LARGE SCALE GENOMIC DNA]</scope>
    <source>
        <strain evidence="1 2">DSM 1297</strain>
    </source>
</reference>
<dbReference type="RefSeq" id="WP_367777599.1">
    <property type="nucleotide sequence ID" value="NZ_JBFMIA010000001.1"/>
</dbReference>
<evidence type="ECO:0000313" key="1">
    <source>
        <dbReference type="EMBL" id="MEW9500320.1"/>
    </source>
</evidence>
<accession>A0ABV3PZ55</accession>
<organism evidence="1 2">
    <name type="scientific">Jeotgalibacillus marinus</name>
    <dbReference type="NCBI Taxonomy" id="86667"/>
    <lineage>
        <taxon>Bacteria</taxon>
        <taxon>Bacillati</taxon>
        <taxon>Bacillota</taxon>
        <taxon>Bacilli</taxon>
        <taxon>Bacillales</taxon>
        <taxon>Caryophanaceae</taxon>
        <taxon>Jeotgalibacillus</taxon>
    </lineage>
</organism>
<name>A0ABV3PZ55_9BACL</name>
<keyword evidence="2" id="KW-1185">Reference proteome</keyword>
<sequence>MKKKGTKQTTPSEGSLEALQAEVEYLIKHFKKVYDNSNQTLL</sequence>
<dbReference type="EMBL" id="JBFMIA010000001">
    <property type="protein sequence ID" value="MEW9500320.1"/>
    <property type="molecule type" value="Genomic_DNA"/>
</dbReference>
<gene>
    <name evidence="1" type="ORF">AB1471_00730</name>
</gene>
<evidence type="ECO:0000313" key="2">
    <source>
        <dbReference type="Proteomes" id="UP001556040"/>
    </source>
</evidence>
<proteinExistence type="predicted"/>
<protein>
    <submittedName>
        <fullName evidence="1">Uncharacterized protein</fullName>
    </submittedName>
</protein>
<comment type="caution">
    <text evidence="1">The sequence shown here is derived from an EMBL/GenBank/DDBJ whole genome shotgun (WGS) entry which is preliminary data.</text>
</comment>